<evidence type="ECO:0000256" key="2">
    <source>
        <dbReference type="SAM" id="Phobius"/>
    </source>
</evidence>
<proteinExistence type="predicted"/>
<evidence type="ECO:0000256" key="1">
    <source>
        <dbReference type="SAM" id="MobiDB-lite"/>
    </source>
</evidence>
<dbReference type="KEGG" id="pco:PHACADRAFT_206528"/>
<keyword evidence="2" id="KW-1133">Transmembrane helix</keyword>
<dbReference type="Proteomes" id="UP000008370">
    <property type="component" value="Unassembled WGS sequence"/>
</dbReference>
<accession>K5W1B0</accession>
<evidence type="ECO:0000313" key="4">
    <source>
        <dbReference type="Proteomes" id="UP000008370"/>
    </source>
</evidence>
<feature type="region of interest" description="Disordered" evidence="1">
    <location>
        <begin position="171"/>
        <end position="201"/>
    </location>
</feature>
<dbReference type="EMBL" id="JH930470">
    <property type="protein sequence ID" value="EKM57643.1"/>
    <property type="molecule type" value="Genomic_DNA"/>
</dbReference>
<reference evidence="3 4" key="1">
    <citation type="journal article" date="2012" name="BMC Genomics">
        <title>Comparative genomics of the white-rot fungi, Phanerochaete carnosa and P. chrysosporium, to elucidate the genetic basis of the distinct wood types they colonize.</title>
        <authorList>
            <person name="Suzuki H."/>
            <person name="MacDonald J."/>
            <person name="Syed K."/>
            <person name="Salamov A."/>
            <person name="Hori C."/>
            <person name="Aerts A."/>
            <person name="Henrissat B."/>
            <person name="Wiebenga A."/>
            <person name="vanKuyk P.A."/>
            <person name="Barry K."/>
            <person name="Lindquist E."/>
            <person name="LaButti K."/>
            <person name="Lapidus A."/>
            <person name="Lucas S."/>
            <person name="Coutinho P."/>
            <person name="Gong Y."/>
            <person name="Samejima M."/>
            <person name="Mahadevan R."/>
            <person name="Abou-Zaid M."/>
            <person name="de Vries R.P."/>
            <person name="Igarashi K."/>
            <person name="Yadav J.S."/>
            <person name="Grigoriev I.V."/>
            <person name="Master E.R."/>
        </authorList>
    </citation>
    <scope>NUCLEOTIDE SEQUENCE [LARGE SCALE GENOMIC DNA]</scope>
    <source>
        <strain evidence="3 4">HHB-10118-sp</strain>
    </source>
</reference>
<evidence type="ECO:0000313" key="3">
    <source>
        <dbReference type="EMBL" id="EKM57643.1"/>
    </source>
</evidence>
<name>K5W1B0_PHACS</name>
<sequence>MHSDCAVLRTPVQHVGVNVLLVPFLDAHSTPCRFLYITRGSLILADTIVLVLTWIRTFGHWRQARHANIGVSVTTCLLRDGTVYFMTLLVANFIQMLTYNFPASVSPASVIVTALPPVLINRFMINLRTIDSEMPDYSLHIGDQQRRQATLQFRRPANRLGNIGETLQDGWSDELWDEENNTAEVDEEGRRETSTEDCTEV</sequence>
<feature type="transmembrane region" description="Helical" evidence="2">
    <location>
        <begin position="34"/>
        <end position="55"/>
    </location>
</feature>
<keyword evidence="2" id="KW-0812">Transmembrane</keyword>
<dbReference type="AlphaFoldDB" id="K5W1B0"/>
<feature type="transmembrane region" description="Helical" evidence="2">
    <location>
        <begin position="101"/>
        <end position="120"/>
    </location>
</feature>
<dbReference type="InParanoid" id="K5W1B0"/>
<feature type="compositionally biased region" description="Acidic residues" evidence="1">
    <location>
        <begin position="171"/>
        <end position="187"/>
    </location>
</feature>
<protein>
    <submittedName>
        <fullName evidence="3">Uncharacterized protein</fullName>
    </submittedName>
</protein>
<feature type="transmembrane region" description="Helical" evidence="2">
    <location>
        <begin position="76"/>
        <end position="95"/>
    </location>
</feature>
<gene>
    <name evidence="3" type="ORF">PHACADRAFT_206528</name>
</gene>
<keyword evidence="4" id="KW-1185">Reference proteome</keyword>
<dbReference type="RefSeq" id="XP_007392990.1">
    <property type="nucleotide sequence ID" value="XM_007392928.1"/>
</dbReference>
<dbReference type="GeneID" id="18912513"/>
<dbReference type="OrthoDB" id="2756573at2759"/>
<keyword evidence="2" id="KW-0472">Membrane</keyword>
<dbReference type="HOGENOM" id="CLU_053360_4_1_1"/>
<organism evidence="3 4">
    <name type="scientific">Phanerochaete carnosa (strain HHB-10118-sp)</name>
    <name type="common">White-rot fungus</name>
    <name type="synonym">Peniophora carnosa</name>
    <dbReference type="NCBI Taxonomy" id="650164"/>
    <lineage>
        <taxon>Eukaryota</taxon>
        <taxon>Fungi</taxon>
        <taxon>Dikarya</taxon>
        <taxon>Basidiomycota</taxon>
        <taxon>Agaricomycotina</taxon>
        <taxon>Agaricomycetes</taxon>
        <taxon>Polyporales</taxon>
        <taxon>Phanerochaetaceae</taxon>
        <taxon>Phanerochaete</taxon>
    </lineage>
</organism>